<dbReference type="STRING" id="93625.A0A409WUY0"/>
<evidence type="ECO:0000259" key="1">
    <source>
        <dbReference type="PROSITE" id="PS50404"/>
    </source>
</evidence>
<dbReference type="SUPFAM" id="SSF47616">
    <property type="entry name" value="GST C-terminal domain-like"/>
    <property type="match status" value="2"/>
</dbReference>
<dbReference type="OrthoDB" id="4951845at2759"/>
<dbReference type="GO" id="GO:0016034">
    <property type="term" value="F:maleylacetoacetate isomerase activity"/>
    <property type="evidence" value="ECO:0007669"/>
    <property type="project" value="TreeGrafter"/>
</dbReference>
<dbReference type="AlphaFoldDB" id="A0A409WUY0"/>
<dbReference type="InterPro" id="IPR054416">
    <property type="entry name" value="GST_UstS-like_C"/>
</dbReference>
<dbReference type="Proteomes" id="UP000283269">
    <property type="component" value="Unassembled WGS sequence"/>
</dbReference>
<reference evidence="2 3" key="1">
    <citation type="journal article" date="2018" name="Evol. Lett.">
        <title>Horizontal gene cluster transfer increased hallucinogenic mushroom diversity.</title>
        <authorList>
            <person name="Reynolds H.T."/>
            <person name="Vijayakumar V."/>
            <person name="Gluck-Thaler E."/>
            <person name="Korotkin H.B."/>
            <person name="Matheny P.B."/>
            <person name="Slot J.C."/>
        </authorList>
    </citation>
    <scope>NUCLEOTIDE SEQUENCE [LARGE SCALE GENOMIC DNA]</scope>
    <source>
        <strain evidence="2 3">2631</strain>
    </source>
</reference>
<dbReference type="EMBL" id="NHYD01003151">
    <property type="protein sequence ID" value="PPQ82312.1"/>
    <property type="molecule type" value="Genomic_DNA"/>
</dbReference>
<dbReference type="Pfam" id="PF22041">
    <property type="entry name" value="GST_C_7"/>
    <property type="match status" value="2"/>
</dbReference>
<dbReference type="GO" id="GO:0004364">
    <property type="term" value="F:glutathione transferase activity"/>
    <property type="evidence" value="ECO:0007669"/>
    <property type="project" value="TreeGrafter"/>
</dbReference>
<dbReference type="Gene3D" id="1.20.1050.10">
    <property type="match status" value="2"/>
</dbReference>
<organism evidence="2 3">
    <name type="scientific">Psilocybe cyanescens</name>
    <dbReference type="NCBI Taxonomy" id="93625"/>
    <lineage>
        <taxon>Eukaryota</taxon>
        <taxon>Fungi</taxon>
        <taxon>Dikarya</taxon>
        <taxon>Basidiomycota</taxon>
        <taxon>Agaricomycotina</taxon>
        <taxon>Agaricomycetes</taxon>
        <taxon>Agaricomycetidae</taxon>
        <taxon>Agaricales</taxon>
        <taxon>Agaricineae</taxon>
        <taxon>Strophariaceae</taxon>
        <taxon>Psilocybe</taxon>
    </lineage>
</organism>
<sequence length="473" mass="54189">MTIILYDIPSTIAGNAWAPNTFKTRYTLNFKGLSFTTEWVEYPDIELHCKKLGIKPTSKKDDGRDHYTLPAIYDPSTGTYIADSFPIAEYLDKTYPDTPPIFPRNTVGLHRAFTQAAFTQNIEPLWEFILPPTCLILNPPSSEYFRRTREESFRKTMEDLVPKGEYAIEQWNKLQEGFDKIAAWYAVTDGTGPYMMGNEISWDDILLCSFFSWMRIVWGKDDKKWKDVAKWDGGRWGRLLQDLEKYAAWNFNVWKTRIGLNFKGIPYTTEWVEFPDIEPLFKKLGVPPSRNKADGSPFYTVPAIHDPSTGVYISDSILIAEYLDKTYPEKPLIIPHGTLGVQSAFNDGAFHNLKSILPIVFPTLITKLNPPSANYRLAALGSPQGPKVEVTEQWKAFENGLNQIDAWYSRNGGKGPFLLGDIPSWADFVMASFLVFTRRGFGEESKEWQKVISWNGGRWKSRSEIYRAWETVV</sequence>
<dbReference type="InterPro" id="IPR004045">
    <property type="entry name" value="Glutathione_S-Trfase_N"/>
</dbReference>
<dbReference type="GO" id="GO:0006559">
    <property type="term" value="P:L-phenylalanine catabolic process"/>
    <property type="evidence" value="ECO:0007669"/>
    <property type="project" value="TreeGrafter"/>
</dbReference>
<name>A0A409WUY0_PSICY</name>
<dbReference type="PROSITE" id="PS50404">
    <property type="entry name" value="GST_NTER"/>
    <property type="match status" value="2"/>
</dbReference>
<dbReference type="CDD" id="cd00299">
    <property type="entry name" value="GST_C_family"/>
    <property type="match status" value="1"/>
</dbReference>
<dbReference type="Pfam" id="PF13409">
    <property type="entry name" value="GST_N_2"/>
    <property type="match status" value="2"/>
</dbReference>
<dbReference type="InterPro" id="IPR036282">
    <property type="entry name" value="Glutathione-S-Trfase_C_sf"/>
</dbReference>
<dbReference type="PANTHER" id="PTHR42673">
    <property type="entry name" value="MALEYLACETOACETATE ISOMERASE"/>
    <property type="match status" value="1"/>
</dbReference>
<evidence type="ECO:0000313" key="2">
    <source>
        <dbReference type="EMBL" id="PPQ82312.1"/>
    </source>
</evidence>
<dbReference type="PANTHER" id="PTHR42673:SF4">
    <property type="entry name" value="MALEYLACETOACETATE ISOMERASE"/>
    <property type="match status" value="1"/>
</dbReference>
<dbReference type="InterPro" id="IPR036249">
    <property type="entry name" value="Thioredoxin-like_sf"/>
</dbReference>
<dbReference type="InParanoid" id="A0A409WUY0"/>
<dbReference type="GO" id="GO:0006749">
    <property type="term" value="P:glutathione metabolic process"/>
    <property type="evidence" value="ECO:0007669"/>
    <property type="project" value="TreeGrafter"/>
</dbReference>
<dbReference type="SUPFAM" id="SSF52833">
    <property type="entry name" value="Thioredoxin-like"/>
    <property type="match status" value="2"/>
</dbReference>
<feature type="domain" description="GST N-terminal" evidence="1">
    <location>
        <begin position="8"/>
        <end position="99"/>
    </location>
</feature>
<accession>A0A409WUY0</accession>
<keyword evidence="3" id="KW-1185">Reference proteome</keyword>
<comment type="caution">
    <text evidence="2">The sequence shown here is derived from an EMBL/GenBank/DDBJ whole genome shotgun (WGS) entry which is preliminary data.</text>
</comment>
<dbReference type="Gene3D" id="3.40.30.10">
    <property type="entry name" value="Glutaredoxin"/>
    <property type="match status" value="2"/>
</dbReference>
<evidence type="ECO:0000313" key="3">
    <source>
        <dbReference type="Proteomes" id="UP000283269"/>
    </source>
</evidence>
<gene>
    <name evidence="2" type="ORF">CVT25_008452</name>
</gene>
<feature type="domain" description="GST N-terminal" evidence="1">
    <location>
        <begin position="240"/>
        <end position="331"/>
    </location>
</feature>
<protein>
    <recommendedName>
        <fullName evidence="1">GST N-terminal domain-containing protein</fullName>
    </recommendedName>
</protein>
<proteinExistence type="predicted"/>